<gene>
    <name evidence="1" type="ORF">GCM10007423_39920</name>
</gene>
<name>A0ABQ1YZW2_9BACT</name>
<dbReference type="Proteomes" id="UP000600214">
    <property type="component" value="Unassembled WGS sequence"/>
</dbReference>
<proteinExistence type="predicted"/>
<comment type="caution">
    <text evidence="1">The sequence shown here is derived from an EMBL/GenBank/DDBJ whole genome shotgun (WGS) entry which is preliminary data.</text>
</comment>
<protein>
    <submittedName>
        <fullName evidence="1">Uncharacterized protein</fullName>
    </submittedName>
</protein>
<keyword evidence="2" id="KW-1185">Reference proteome</keyword>
<sequence>MPTPSKKSAKKERKVKTVTPVAVFDISELDKILNSLGMLINMENETPQTRVNIKANARKLQADLRGYRRRATEYYKLAD</sequence>
<evidence type="ECO:0000313" key="1">
    <source>
        <dbReference type="EMBL" id="GGH42928.1"/>
    </source>
</evidence>
<accession>A0ABQ1YZW2</accession>
<reference evidence="2" key="1">
    <citation type="journal article" date="2019" name="Int. J. Syst. Evol. Microbiol.">
        <title>The Global Catalogue of Microorganisms (GCM) 10K type strain sequencing project: providing services to taxonomists for standard genome sequencing and annotation.</title>
        <authorList>
            <consortium name="The Broad Institute Genomics Platform"/>
            <consortium name="The Broad Institute Genome Sequencing Center for Infectious Disease"/>
            <person name="Wu L."/>
            <person name="Ma J."/>
        </authorList>
    </citation>
    <scope>NUCLEOTIDE SEQUENCE [LARGE SCALE GENOMIC DNA]</scope>
    <source>
        <strain evidence="2">CGMCC 1.15288</strain>
    </source>
</reference>
<organism evidence="1 2">
    <name type="scientific">Dyadobacter endophyticus</name>
    <dbReference type="NCBI Taxonomy" id="1749036"/>
    <lineage>
        <taxon>Bacteria</taxon>
        <taxon>Pseudomonadati</taxon>
        <taxon>Bacteroidota</taxon>
        <taxon>Cytophagia</taxon>
        <taxon>Cytophagales</taxon>
        <taxon>Spirosomataceae</taxon>
        <taxon>Dyadobacter</taxon>
    </lineage>
</organism>
<dbReference type="RefSeq" id="WP_188935404.1">
    <property type="nucleotide sequence ID" value="NZ_BMIA01000003.1"/>
</dbReference>
<dbReference type="EMBL" id="BMIA01000003">
    <property type="protein sequence ID" value="GGH42928.1"/>
    <property type="molecule type" value="Genomic_DNA"/>
</dbReference>
<evidence type="ECO:0000313" key="2">
    <source>
        <dbReference type="Proteomes" id="UP000600214"/>
    </source>
</evidence>